<dbReference type="RefSeq" id="WP_007213516.1">
    <property type="nucleotide sequence ID" value="NZ_EQ973492.1"/>
</dbReference>
<reference evidence="2 3" key="1">
    <citation type="submission" date="2008-12" db="EMBL/GenBank/DDBJ databases">
        <authorList>
            <person name="Fulton L."/>
            <person name="Clifton S."/>
            <person name="Fulton B."/>
            <person name="Xu J."/>
            <person name="Minx P."/>
            <person name="Pepin K.H."/>
            <person name="Johnson M."/>
            <person name="Bhonagiri V."/>
            <person name="Nash W.E."/>
            <person name="Mardis E.R."/>
            <person name="Wilson R.K."/>
        </authorList>
    </citation>
    <scope>NUCLEOTIDE SEQUENCE [LARGE SCALE GENOMIC DNA]</scope>
    <source>
        <strain evidence="2 3">DSM 14838</strain>
    </source>
</reference>
<feature type="transmembrane region" description="Helical" evidence="1">
    <location>
        <begin position="311"/>
        <end position="330"/>
    </location>
</feature>
<comment type="caution">
    <text evidence="2">The sequence shown here is derived from an EMBL/GenBank/DDBJ whole genome shotgun (WGS) entry which is preliminary data.</text>
</comment>
<protein>
    <recommendedName>
        <fullName evidence="4">EpsG family protein</fullName>
    </recommendedName>
</protein>
<evidence type="ECO:0000313" key="2">
    <source>
        <dbReference type="EMBL" id="EEF88223.1"/>
    </source>
</evidence>
<gene>
    <name evidence="2" type="ORF">BACCELL_04171</name>
</gene>
<evidence type="ECO:0008006" key="4">
    <source>
        <dbReference type="Google" id="ProtNLM"/>
    </source>
</evidence>
<feature type="transmembrane region" description="Helical" evidence="1">
    <location>
        <begin position="9"/>
        <end position="27"/>
    </location>
</feature>
<feature type="transmembrane region" description="Helical" evidence="1">
    <location>
        <begin position="102"/>
        <end position="131"/>
    </location>
</feature>
<feature type="transmembrane region" description="Helical" evidence="1">
    <location>
        <begin position="259"/>
        <end position="279"/>
    </location>
</feature>
<dbReference type="Proteomes" id="UP000003711">
    <property type="component" value="Unassembled WGS sequence"/>
</dbReference>
<keyword evidence="1" id="KW-0812">Transmembrane</keyword>
<organism evidence="2 3">
    <name type="scientific">Bacteroides cellulosilyticus DSM 14838</name>
    <dbReference type="NCBI Taxonomy" id="537012"/>
    <lineage>
        <taxon>Bacteria</taxon>
        <taxon>Pseudomonadati</taxon>
        <taxon>Bacteroidota</taxon>
        <taxon>Bacteroidia</taxon>
        <taxon>Bacteroidales</taxon>
        <taxon>Bacteroidaceae</taxon>
        <taxon>Bacteroides</taxon>
    </lineage>
</organism>
<reference evidence="2 3" key="2">
    <citation type="submission" date="2009-01" db="EMBL/GenBank/DDBJ databases">
        <title>Draft genome sequence of Bacteroides cellulosilyticus (DSM 14838).</title>
        <authorList>
            <person name="Sudarsanam P."/>
            <person name="Ley R."/>
            <person name="Guruge J."/>
            <person name="Turnbaugh P.J."/>
            <person name="Mahowald M."/>
            <person name="Liep D."/>
            <person name="Gordon J."/>
        </authorList>
    </citation>
    <scope>NUCLEOTIDE SEQUENCE [LARGE SCALE GENOMIC DNA]</scope>
    <source>
        <strain evidence="2 3">DSM 14838</strain>
    </source>
</reference>
<feature type="transmembrane region" description="Helical" evidence="1">
    <location>
        <begin position="72"/>
        <end position="90"/>
    </location>
</feature>
<sequence>MKLCLYNRFVFFPIIAISMLAGFRYFVGTDWENYYYIYDLALQNNLSIEDVTVSTMEPLYLILNLILSFLKAPYQFFFAIVMGIHLCFLYKSFKDYTWLLPFGLFFYIVSVFTTSLNIQRQTMAFCIFLMATHYYRNGNLFKYVFTIFIAICFHFSSIVLLPIYFLRSKYFSFLDKRLVGIVLYVVSFFLFSYCLNLINAVLENYVTNAKYLGNMASLGNLDMEVNSGMGILIFHMLDLLIIVYSGKLSVYFKQIKFNLLYRVFLTGVILSNIFGNDVFLSRIPFALENVRFLMLAFLVYYLFARKRMFSYVLAVMLLGINLCTFIMSILNGHSGCSPYTFAQL</sequence>
<dbReference type="InterPro" id="IPR049458">
    <property type="entry name" value="EpsG-like"/>
</dbReference>
<keyword evidence="1" id="KW-1133">Transmembrane helix</keyword>
<dbReference type="Pfam" id="PF14897">
    <property type="entry name" value="EpsG"/>
    <property type="match status" value="1"/>
</dbReference>
<feature type="transmembrane region" description="Helical" evidence="1">
    <location>
        <begin position="228"/>
        <end position="247"/>
    </location>
</feature>
<feature type="transmembrane region" description="Helical" evidence="1">
    <location>
        <begin position="143"/>
        <end position="166"/>
    </location>
</feature>
<evidence type="ECO:0000313" key="3">
    <source>
        <dbReference type="Proteomes" id="UP000003711"/>
    </source>
</evidence>
<proteinExistence type="predicted"/>
<feature type="transmembrane region" description="Helical" evidence="1">
    <location>
        <begin position="178"/>
        <end position="202"/>
    </location>
</feature>
<dbReference type="HOGENOM" id="CLU_805741_0_0_10"/>
<accession>E2NIN8</accession>
<keyword evidence="1" id="KW-0472">Membrane</keyword>
<evidence type="ECO:0000256" key="1">
    <source>
        <dbReference type="SAM" id="Phobius"/>
    </source>
</evidence>
<dbReference type="AlphaFoldDB" id="E2NIN8"/>
<dbReference type="EMBL" id="ACCH01000317">
    <property type="protein sequence ID" value="EEF88223.1"/>
    <property type="molecule type" value="Genomic_DNA"/>
</dbReference>
<feature type="transmembrane region" description="Helical" evidence="1">
    <location>
        <begin position="285"/>
        <end position="304"/>
    </location>
</feature>
<name>E2NIN8_9BACE</name>